<dbReference type="AlphaFoldDB" id="A0AAE1AIW0"/>
<reference evidence="1" key="1">
    <citation type="journal article" date="2023" name="G3 (Bethesda)">
        <title>A reference genome for the long-term kleptoplast-retaining sea slug Elysia crispata morphotype clarki.</title>
        <authorList>
            <person name="Eastman K.E."/>
            <person name="Pendleton A.L."/>
            <person name="Shaikh M.A."/>
            <person name="Suttiyut T."/>
            <person name="Ogas R."/>
            <person name="Tomko P."/>
            <person name="Gavelis G."/>
            <person name="Widhalm J.R."/>
            <person name="Wisecaver J.H."/>
        </authorList>
    </citation>
    <scope>NUCLEOTIDE SEQUENCE</scope>
    <source>
        <strain evidence="1">ECLA1</strain>
    </source>
</reference>
<dbReference type="Proteomes" id="UP001283361">
    <property type="component" value="Unassembled WGS sequence"/>
</dbReference>
<accession>A0AAE1AIW0</accession>
<comment type="caution">
    <text evidence="1">The sequence shown here is derived from an EMBL/GenBank/DDBJ whole genome shotgun (WGS) entry which is preliminary data.</text>
</comment>
<evidence type="ECO:0000313" key="1">
    <source>
        <dbReference type="EMBL" id="KAK3788690.1"/>
    </source>
</evidence>
<gene>
    <name evidence="1" type="ORF">RRG08_042341</name>
</gene>
<name>A0AAE1AIW0_9GAST</name>
<keyword evidence="2" id="KW-1185">Reference proteome</keyword>
<dbReference type="EMBL" id="JAWDGP010001742">
    <property type="protein sequence ID" value="KAK3788690.1"/>
    <property type="molecule type" value="Genomic_DNA"/>
</dbReference>
<protein>
    <submittedName>
        <fullName evidence="1">Uncharacterized protein</fullName>
    </submittedName>
</protein>
<proteinExistence type="predicted"/>
<evidence type="ECO:0000313" key="2">
    <source>
        <dbReference type="Proteomes" id="UP001283361"/>
    </source>
</evidence>
<organism evidence="1 2">
    <name type="scientific">Elysia crispata</name>
    <name type="common">lettuce slug</name>
    <dbReference type="NCBI Taxonomy" id="231223"/>
    <lineage>
        <taxon>Eukaryota</taxon>
        <taxon>Metazoa</taxon>
        <taxon>Spiralia</taxon>
        <taxon>Lophotrochozoa</taxon>
        <taxon>Mollusca</taxon>
        <taxon>Gastropoda</taxon>
        <taxon>Heterobranchia</taxon>
        <taxon>Euthyneura</taxon>
        <taxon>Panpulmonata</taxon>
        <taxon>Sacoglossa</taxon>
        <taxon>Placobranchoidea</taxon>
        <taxon>Plakobranchidae</taxon>
        <taxon>Elysia</taxon>
    </lineage>
</organism>
<sequence>MSNSEVEFDRAAGRFAAHTQQVSILHNLSLVVASIDNARSFSHPLLPAVLTLQPARASPRNSEIRREPQDALWVAAEDRGSRVG</sequence>